<evidence type="ECO:0000313" key="2">
    <source>
        <dbReference type="EMBL" id="KAJ4125323.1"/>
    </source>
</evidence>
<proteinExistence type="predicted"/>
<keyword evidence="1" id="KW-0732">Signal</keyword>
<evidence type="ECO:0000256" key="1">
    <source>
        <dbReference type="SAM" id="SignalP"/>
    </source>
</evidence>
<feature type="chain" id="PRO_5047522751" evidence="1">
    <location>
        <begin position="19"/>
        <end position="109"/>
    </location>
</feature>
<sequence>MFKFLPVLLFVFVGSVFGRGSGKSDYESYDKSQCVEWCDEHFRYPSKSCIYPAAKGKGPCYDCGPLSTDEDKKLCYGVCKDTSSDNANCGKCGNSVRLTQTKSFRMVLL</sequence>
<reference evidence="2" key="1">
    <citation type="submission" date="2022-09" db="EMBL/GenBank/DDBJ databases">
        <title>Fusarium specimens isolated from Avocado Roots.</title>
        <authorList>
            <person name="Stajich J."/>
            <person name="Roper C."/>
            <person name="Heimlech-Rivalta G."/>
        </authorList>
    </citation>
    <scope>NUCLEOTIDE SEQUENCE</scope>
    <source>
        <strain evidence="2">CF00095</strain>
    </source>
</reference>
<gene>
    <name evidence="2" type="ORF">NW768_008940</name>
</gene>
<organism evidence="2 3">
    <name type="scientific">Fusarium equiseti</name>
    <name type="common">Fusarium scirpi</name>
    <dbReference type="NCBI Taxonomy" id="61235"/>
    <lineage>
        <taxon>Eukaryota</taxon>
        <taxon>Fungi</taxon>
        <taxon>Dikarya</taxon>
        <taxon>Ascomycota</taxon>
        <taxon>Pezizomycotina</taxon>
        <taxon>Sordariomycetes</taxon>
        <taxon>Hypocreomycetidae</taxon>
        <taxon>Hypocreales</taxon>
        <taxon>Nectriaceae</taxon>
        <taxon>Fusarium</taxon>
        <taxon>Fusarium incarnatum-equiseti species complex</taxon>
    </lineage>
</organism>
<dbReference type="Proteomes" id="UP001152024">
    <property type="component" value="Unassembled WGS sequence"/>
</dbReference>
<accession>A0ABQ8R467</accession>
<evidence type="ECO:0000313" key="3">
    <source>
        <dbReference type="Proteomes" id="UP001152024"/>
    </source>
</evidence>
<name>A0ABQ8R467_FUSEQ</name>
<keyword evidence="3" id="KW-1185">Reference proteome</keyword>
<dbReference type="EMBL" id="JAOQBH010000014">
    <property type="protein sequence ID" value="KAJ4125323.1"/>
    <property type="molecule type" value="Genomic_DNA"/>
</dbReference>
<protein>
    <submittedName>
        <fullName evidence="2">Uncharacterized protein</fullName>
    </submittedName>
</protein>
<feature type="signal peptide" evidence="1">
    <location>
        <begin position="1"/>
        <end position="18"/>
    </location>
</feature>
<comment type="caution">
    <text evidence="2">The sequence shown here is derived from an EMBL/GenBank/DDBJ whole genome shotgun (WGS) entry which is preliminary data.</text>
</comment>